<dbReference type="OrthoDB" id="337038at2759"/>
<dbReference type="InterPro" id="IPR002413">
    <property type="entry name" value="V5_allergen-like"/>
</dbReference>
<reference evidence="1" key="1">
    <citation type="submission" date="2020-04" db="EMBL/GenBank/DDBJ databases">
        <authorList>
            <person name="Alioto T."/>
            <person name="Alioto T."/>
            <person name="Gomez Garrido J."/>
        </authorList>
    </citation>
    <scope>NUCLEOTIDE SEQUENCE</scope>
    <source>
        <strain evidence="1">A484AB</strain>
    </source>
</reference>
<evidence type="ECO:0000313" key="2">
    <source>
        <dbReference type="Proteomes" id="UP001152795"/>
    </source>
</evidence>
<dbReference type="EMBL" id="CACRXK020013114">
    <property type="protein sequence ID" value="CAB4024581.1"/>
    <property type="molecule type" value="Genomic_DNA"/>
</dbReference>
<dbReference type="InterPro" id="IPR035940">
    <property type="entry name" value="CAP_sf"/>
</dbReference>
<dbReference type="FunFam" id="3.40.33.10:FF:000010">
    <property type="entry name" value="Predicted protein"/>
    <property type="match status" value="1"/>
</dbReference>
<protein>
    <submittedName>
        <fullName evidence="1">Golgi-associated plant pathogenesis-related 1-like</fullName>
    </submittedName>
</protein>
<dbReference type="Proteomes" id="UP001152795">
    <property type="component" value="Unassembled WGS sequence"/>
</dbReference>
<dbReference type="InterPro" id="IPR014044">
    <property type="entry name" value="CAP_dom"/>
</dbReference>
<dbReference type="InterPro" id="IPR034113">
    <property type="entry name" value="SCP_GAPR1-like"/>
</dbReference>
<dbReference type="PRINTS" id="PR00837">
    <property type="entry name" value="V5TPXLIKE"/>
</dbReference>
<dbReference type="AlphaFoldDB" id="A0A6S7J3Y5"/>
<dbReference type="SMART" id="SM00198">
    <property type="entry name" value="SCP"/>
    <property type="match status" value="1"/>
</dbReference>
<keyword evidence="2" id="KW-1185">Reference proteome</keyword>
<dbReference type="CDD" id="cd05382">
    <property type="entry name" value="CAP_GAPR1-like"/>
    <property type="match status" value="1"/>
</dbReference>
<evidence type="ECO:0000313" key="1">
    <source>
        <dbReference type="EMBL" id="CAB4024581.1"/>
    </source>
</evidence>
<dbReference type="PROSITE" id="PS01009">
    <property type="entry name" value="CRISP_1"/>
    <property type="match status" value="1"/>
</dbReference>
<name>A0A6S7J3Y5_PARCT</name>
<dbReference type="SUPFAM" id="SSF55797">
    <property type="entry name" value="PR-1-like"/>
    <property type="match status" value="1"/>
</dbReference>
<accession>A0A6S7J3Y5</accession>
<sequence length="178" mass="19207">MHQAPDIKWSASLASDAQKWADYLAANNQFKHDPNLQGQGENLYGSSGDSQQSCRYATTAFYNEVKDYDFDNPGFTKGTGHFTQVVWVKSTEFGVAKAEKNSGGTILVFRYSPPGNYLGQFPENVKPKVSGVSTIPPNVSTIHPDNSTTPTGSAVCHGTSIIHILTIGILSLLLQALA</sequence>
<proteinExistence type="predicted"/>
<dbReference type="Gene3D" id="3.40.33.10">
    <property type="entry name" value="CAP"/>
    <property type="match status" value="1"/>
</dbReference>
<dbReference type="InterPro" id="IPR001283">
    <property type="entry name" value="CRISP-related"/>
</dbReference>
<organism evidence="1 2">
    <name type="scientific">Paramuricea clavata</name>
    <name type="common">Red gorgonian</name>
    <name type="synonym">Violescent sea-whip</name>
    <dbReference type="NCBI Taxonomy" id="317549"/>
    <lineage>
        <taxon>Eukaryota</taxon>
        <taxon>Metazoa</taxon>
        <taxon>Cnidaria</taxon>
        <taxon>Anthozoa</taxon>
        <taxon>Octocorallia</taxon>
        <taxon>Malacalcyonacea</taxon>
        <taxon>Plexauridae</taxon>
        <taxon>Paramuricea</taxon>
    </lineage>
</organism>
<dbReference type="PRINTS" id="PR00838">
    <property type="entry name" value="V5ALLERGEN"/>
</dbReference>
<gene>
    <name evidence="1" type="ORF">PACLA_8A083541</name>
</gene>
<dbReference type="GO" id="GO:0005576">
    <property type="term" value="C:extracellular region"/>
    <property type="evidence" value="ECO:0007669"/>
    <property type="project" value="InterPro"/>
</dbReference>
<dbReference type="PANTHER" id="PTHR10334">
    <property type="entry name" value="CYSTEINE-RICH SECRETORY PROTEIN-RELATED"/>
    <property type="match status" value="1"/>
</dbReference>
<comment type="caution">
    <text evidence="1">The sequence shown here is derived from an EMBL/GenBank/DDBJ whole genome shotgun (WGS) entry which is preliminary data.</text>
</comment>
<dbReference type="Pfam" id="PF00188">
    <property type="entry name" value="CAP"/>
    <property type="match status" value="1"/>
</dbReference>
<dbReference type="InterPro" id="IPR018244">
    <property type="entry name" value="Allrgn_V5/Tpx1_CS"/>
</dbReference>